<evidence type="ECO:0000256" key="3">
    <source>
        <dbReference type="ARBA" id="ARBA00023115"/>
    </source>
</evidence>
<reference evidence="8" key="1">
    <citation type="journal article" date="2020" name="mSystems">
        <title>Genome- and Community-Level Interaction Insights into Carbon Utilization and Element Cycling Functions of Hydrothermarchaeota in Hydrothermal Sediment.</title>
        <authorList>
            <person name="Zhou Z."/>
            <person name="Liu Y."/>
            <person name="Xu W."/>
            <person name="Pan J."/>
            <person name="Luo Z.H."/>
            <person name="Li M."/>
        </authorList>
    </citation>
    <scope>NUCLEOTIDE SEQUENCE [LARGE SCALE GENOMIC DNA]</scope>
    <source>
        <strain evidence="8">HyVt-102</strain>
    </source>
</reference>
<comment type="caution">
    <text evidence="5">Lacks conserved residue(s) required for the propagation of feature annotation.</text>
</comment>
<dbReference type="Proteomes" id="UP000885847">
    <property type="component" value="Unassembled WGS sequence"/>
</dbReference>
<dbReference type="SUPFAM" id="SSF53335">
    <property type="entry name" value="S-adenosyl-L-methionine-dependent methyltransferases"/>
    <property type="match status" value="1"/>
</dbReference>
<comment type="pathway">
    <text evidence="5">Amine and polyamine biosynthesis; spermidine biosynthesis; spermidine from putrescine: step 1/1.</text>
</comment>
<dbReference type="UniPathway" id="UPA00248">
    <property type="reaction ID" value="UER00314"/>
</dbReference>
<dbReference type="InterPro" id="IPR030374">
    <property type="entry name" value="PABS"/>
</dbReference>
<evidence type="ECO:0000256" key="1">
    <source>
        <dbReference type="ARBA" id="ARBA00007867"/>
    </source>
</evidence>
<evidence type="ECO:0000256" key="5">
    <source>
        <dbReference type="HAMAP-Rule" id="MF_00198"/>
    </source>
</evidence>
<dbReference type="PANTHER" id="PTHR43317:SF1">
    <property type="entry name" value="THERMOSPERMINE SYNTHASE ACAULIS5"/>
    <property type="match status" value="1"/>
</dbReference>
<accession>A0A7C0ZF32</accession>
<dbReference type="AlphaFoldDB" id="A0A7C0ZF32"/>
<keyword evidence="3 5" id="KW-0620">Polyamine biosynthesis</keyword>
<evidence type="ECO:0000259" key="7">
    <source>
        <dbReference type="PROSITE" id="PS51006"/>
    </source>
</evidence>
<feature type="binding site" evidence="5">
    <location>
        <position position="35"/>
    </location>
    <ligand>
        <name>S-methyl-5'-thioadenosine</name>
        <dbReference type="ChEBI" id="CHEBI:17509"/>
    </ligand>
</feature>
<evidence type="ECO:0000256" key="4">
    <source>
        <dbReference type="ARBA" id="ARBA00048874"/>
    </source>
</evidence>
<dbReference type="InterPro" id="IPR037163">
    <property type="entry name" value="Spermidine_synt_N_sf"/>
</dbReference>
<dbReference type="Gene3D" id="3.40.50.150">
    <property type="entry name" value="Vaccinia Virus protein VP39"/>
    <property type="match status" value="1"/>
</dbReference>
<comment type="subunit">
    <text evidence="5">Homodimer or homotetramer.</text>
</comment>
<dbReference type="FunFam" id="3.40.50.150:FF:000088">
    <property type="entry name" value="Polyamine aminopropyltransferase"/>
    <property type="match status" value="1"/>
</dbReference>
<evidence type="ECO:0000313" key="8">
    <source>
        <dbReference type="EMBL" id="HDI83441.1"/>
    </source>
</evidence>
<dbReference type="EC" id="2.5.1.16" evidence="5"/>
<dbReference type="GO" id="GO:0004766">
    <property type="term" value="F:spermidine synthase activity"/>
    <property type="evidence" value="ECO:0007669"/>
    <property type="project" value="UniProtKB-UniRule"/>
</dbReference>
<dbReference type="InterPro" id="IPR035246">
    <property type="entry name" value="Spermidine_synt_N"/>
</dbReference>
<feature type="binding site" evidence="5">
    <location>
        <position position="168"/>
    </location>
    <ligand>
        <name>S-methyl-5'-thioadenosine</name>
        <dbReference type="ChEBI" id="CHEBI:17509"/>
    </ligand>
</feature>
<feature type="binding site" evidence="5">
    <location>
        <position position="90"/>
    </location>
    <ligand>
        <name>spermidine</name>
        <dbReference type="ChEBI" id="CHEBI:57834"/>
    </ligand>
</feature>
<dbReference type="GO" id="GO:0008295">
    <property type="term" value="P:spermidine biosynthetic process"/>
    <property type="evidence" value="ECO:0007669"/>
    <property type="project" value="UniProtKB-UniRule"/>
</dbReference>
<keyword evidence="2 5" id="KW-0808">Transferase</keyword>
<organism evidence="8">
    <name type="scientific">candidate division WOR-3 bacterium</name>
    <dbReference type="NCBI Taxonomy" id="2052148"/>
    <lineage>
        <taxon>Bacteria</taxon>
        <taxon>Bacteria division WOR-3</taxon>
    </lineage>
</organism>
<proteinExistence type="inferred from homology"/>
<dbReference type="InterPro" id="IPR001045">
    <property type="entry name" value="Spermi_synthase"/>
</dbReference>
<dbReference type="Pfam" id="PF01564">
    <property type="entry name" value="Spermine_synth"/>
    <property type="match status" value="1"/>
</dbReference>
<comment type="caution">
    <text evidence="8">The sequence shown here is derived from an EMBL/GenBank/DDBJ whole genome shotgun (WGS) entry which is preliminary data.</text>
</comment>
<dbReference type="HAMAP" id="MF_00198">
    <property type="entry name" value="Spermidine_synth"/>
    <property type="match status" value="1"/>
</dbReference>
<evidence type="ECO:0000256" key="6">
    <source>
        <dbReference type="PROSITE-ProRule" id="PRU00354"/>
    </source>
</evidence>
<feature type="binding site" evidence="5">
    <location>
        <begin position="142"/>
        <end position="143"/>
    </location>
    <ligand>
        <name>S-methyl-5'-thioadenosine</name>
        <dbReference type="ChEBI" id="CHEBI:17509"/>
    </ligand>
</feature>
<feature type="binding site" evidence="5">
    <location>
        <position position="66"/>
    </location>
    <ligand>
        <name>spermidine</name>
        <dbReference type="ChEBI" id="CHEBI:57834"/>
    </ligand>
</feature>
<dbReference type="InterPro" id="IPR029063">
    <property type="entry name" value="SAM-dependent_MTases_sf"/>
</dbReference>
<comment type="catalytic activity">
    <reaction evidence="4">
        <text>S-adenosyl 3-(methylsulfanyl)propylamine + spermidine = thermospermine + S-methyl-5'-thioadenosine + H(+)</text>
        <dbReference type="Rhea" id="RHEA:30515"/>
        <dbReference type="ChEBI" id="CHEBI:15378"/>
        <dbReference type="ChEBI" id="CHEBI:17509"/>
        <dbReference type="ChEBI" id="CHEBI:57443"/>
        <dbReference type="ChEBI" id="CHEBI:57834"/>
        <dbReference type="ChEBI" id="CHEBI:59903"/>
        <dbReference type="EC" id="2.5.1.79"/>
    </reaction>
</comment>
<feature type="active site" description="Proton acceptor" evidence="5 6">
    <location>
        <position position="159"/>
    </location>
</feature>
<dbReference type="Gene3D" id="2.30.140.10">
    <property type="entry name" value="Spermidine synthase, tetramerisation domain"/>
    <property type="match status" value="1"/>
</dbReference>
<comment type="function">
    <text evidence="5">Catalyzes the irreversible transfer of a propylamine group from the amino donor S-adenosylmethioninamine (decarboxy-AdoMet) to putrescine (1,4-diaminobutane) to yield spermidine.</text>
</comment>
<feature type="binding site" evidence="5">
    <location>
        <position position="110"/>
    </location>
    <ligand>
        <name>S-methyl-5'-thioadenosine</name>
        <dbReference type="ChEBI" id="CHEBI:17509"/>
    </ligand>
</feature>
<comment type="catalytic activity">
    <reaction evidence="5">
        <text>S-adenosyl 3-(methylsulfanyl)propylamine + putrescine = S-methyl-5'-thioadenosine + spermidine + H(+)</text>
        <dbReference type="Rhea" id="RHEA:12721"/>
        <dbReference type="ChEBI" id="CHEBI:15378"/>
        <dbReference type="ChEBI" id="CHEBI:17509"/>
        <dbReference type="ChEBI" id="CHEBI:57443"/>
        <dbReference type="ChEBI" id="CHEBI:57834"/>
        <dbReference type="ChEBI" id="CHEBI:326268"/>
        <dbReference type="EC" id="2.5.1.16"/>
    </reaction>
</comment>
<dbReference type="GO" id="GO:0010487">
    <property type="term" value="F:thermospermine synthase activity"/>
    <property type="evidence" value="ECO:0007669"/>
    <property type="project" value="UniProtKB-EC"/>
</dbReference>
<dbReference type="PANTHER" id="PTHR43317">
    <property type="entry name" value="THERMOSPERMINE SYNTHASE ACAULIS5"/>
    <property type="match status" value="1"/>
</dbReference>
<dbReference type="Pfam" id="PF17284">
    <property type="entry name" value="Spermine_synt_N"/>
    <property type="match status" value="1"/>
</dbReference>
<gene>
    <name evidence="5" type="primary">speE</name>
    <name evidence="8" type="ORF">ENF18_06600</name>
</gene>
<comment type="similarity">
    <text evidence="1 5">Belongs to the spermidine/spermine synthase family.</text>
</comment>
<dbReference type="PROSITE" id="PS51006">
    <property type="entry name" value="PABS_2"/>
    <property type="match status" value="1"/>
</dbReference>
<feature type="domain" description="PABS" evidence="7">
    <location>
        <begin position="5"/>
        <end position="241"/>
    </location>
</feature>
<keyword evidence="5" id="KW-0745">Spermidine biosynthesis</keyword>
<protein>
    <recommendedName>
        <fullName evidence="5">Polyamine aminopropyltransferase</fullName>
    </recommendedName>
    <alternativeName>
        <fullName evidence="5">Putrescine aminopropyltransferase</fullName>
        <shortName evidence="5">PAPT</shortName>
    </alternativeName>
    <alternativeName>
        <fullName evidence="5">Spermidine synthase</fullName>
        <shortName evidence="5">SPDS</shortName>
        <shortName evidence="5">SPDSY</shortName>
        <ecNumber evidence="5">2.5.1.16</ecNumber>
    </alternativeName>
</protein>
<dbReference type="EMBL" id="DQWE01000311">
    <property type="protein sequence ID" value="HDI83441.1"/>
    <property type="molecule type" value="Genomic_DNA"/>
</dbReference>
<name>A0A7C0ZF32_UNCW3</name>
<evidence type="ECO:0000256" key="2">
    <source>
        <dbReference type="ARBA" id="ARBA00022679"/>
    </source>
</evidence>
<sequence length="280" mass="32150">MKEDDRLFVVENSLEEAYTTYFVEEILVRERTPYQMVEIFRLKGFGKSLFLDGVIQSAEYDEYIYHESLVHPAMFAHPSPEDVFIGGGAEGATLREVLKHPEVKHVKMVELDEREWELCKQHLPEFSSGAFNDPRVELKFDDARIILDEDNRYDIIIMDLLDPADDNPSEGLYTPQFFKKIKKKLKKGGIFVTQAGSVYLSQGKYFKGVLKSIKDVFSNVVGYTVNVPSFQVPWGVIMASETQDLYSVKKTDIDGLRYYSIDFHPHLLGTFIPLKNELGL</sequence>